<dbReference type="GeneID" id="93585397"/>
<gene>
    <name evidence="2" type="ORF">DFL_003086</name>
</gene>
<evidence type="ECO:0000313" key="2">
    <source>
        <dbReference type="EMBL" id="RVD88922.1"/>
    </source>
</evidence>
<reference evidence="2 3" key="1">
    <citation type="submission" date="2019-01" db="EMBL/GenBank/DDBJ databases">
        <title>Intercellular communication is required for trap formation in the nematode-trapping fungus Duddingtonia flagrans.</title>
        <authorList>
            <person name="Youssar L."/>
            <person name="Wernet V."/>
            <person name="Hensel N."/>
            <person name="Hildebrandt H.-G."/>
            <person name="Fischer R."/>
        </authorList>
    </citation>
    <scope>NUCLEOTIDE SEQUENCE [LARGE SCALE GENOMIC DNA]</scope>
    <source>
        <strain evidence="2 3">CBS H-5679</strain>
    </source>
</reference>
<comment type="caution">
    <text evidence="2">The sequence shown here is derived from an EMBL/GenBank/DDBJ whole genome shotgun (WGS) entry which is preliminary data.</text>
</comment>
<sequence length="301" mass="33923">MRLNLSQQIAAARPREFYSHISRPPTSTNHALKIEEDNLTEGQSKREVEDTSALWRSQTPAEVSRYNRLSNSGNPNISHIDTHTPSSPLYIPYLYPTIRKPCPHRTHPHPPPQHPPLPHPPSHLKSQLERDLTTIRKRIRRAKSHSIPPTTIISIIDKIKQLADIYANTAMAYVTAGSTAEVYAISAGALERLMRVEAELRRVDGEEGGNCENPYAETVGGRFELMGVPDLTGRRKERYDVFQHGNKSLGNLEVKNVAAARKPAVPIHHNHVPEKEVVVKDPYARVRATPANERLVKMKRK</sequence>
<feature type="region of interest" description="Disordered" evidence="1">
    <location>
        <begin position="38"/>
        <end position="60"/>
    </location>
</feature>
<protein>
    <submittedName>
        <fullName evidence="2">Uncharacterized protein</fullName>
    </submittedName>
</protein>
<proteinExistence type="predicted"/>
<dbReference type="OrthoDB" id="5400044at2759"/>
<feature type="region of interest" description="Disordered" evidence="1">
    <location>
        <begin position="101"/>
        <end position="128"/>
    </location>
</feature>
<dbReference type="AlphaFoldDB" id="A0A437ACJ6"/>
<feature type="compositionally biased region" description="Pro residues" evidence="1">
    <location>
        <begin position="109"/>
        <end position="121"/>
    </location>
</feature>
<keyword evidence="3" id="KW-1185">Reference proteome</keyword>
<evidence type="ECO:0000313" key="3">
    <source>
        <dbReference type="Proteomes" id="UP000283090"/>
    </source>
</evidence>
<dbReference type="EMBL" id="SAEB01000003">
    <property type="protein sequence ID" value="RVD88922.1"/>
    <property type="molecule type" value="Genomic_DNA"/>
</dbReference>
<dbReference type="VEuPathDB" id="FungiDB:DFL_003086"/>
<accession>A0A437ACJ6</accession>
<organism evidence="2 3">
    <name type="scientific">Arthrobotrys flagrans</name>
    <name type="common">Nematode-trapping fungus</name>
    <name type="synonym">Trichothecium flagrans</name>
    <dbReference type="NCBI Taxonomy" id="97331"/>
    <lineage>
        <taxon>Eukaryota</taxon>
        <taxon>Fungi</taxon>
        <taxon>Dikarya</taxon>
        <taxon>Ascomycota</taxon>
        <taxon>Pezizomycotina</taxon>
        <taxon>Orbiliomycetes</taxon>
        <taxon>Orbiliales</taxon>
        <taxon>Orbiliaceae</taxon>
        <taxon>Arthrobotrys</taxon>
    </lineage>
</organism>
<dbReference type="RefSeq" id="XP_067494466.1">
    <property type="nucleotide sequence ID" value="XM_067631973.1"/>
</dbReference>
<name>A0A437ACJ6_ARTFL</name>
<evidence type="ECO:0000256" key="1">
    <source>
        <dbReference type="SAM" id="MobiDB-lite"/>
    </source>
</evidence>
<dbReference type="Proteomes" id="UP000283090">
    <property type="component" value="Unassembled WGS sequence"/>
</dbReference>